<dbReference type="AlphaFoldDB" id="A0A8B9Z9K5"/>
<dbReference type="GO" id="GO:0007165">
    <property type="term" value="P:signal transduction"/>
    <property type="evidence" value="ECO:0007669"/>
    <property type="project" value="TreeGrafter"/>
</dbReference>
<dbReference type="InterPro" id="IPR050373">
    <property type="entry name" value="Fibrinogen_C-term_domain"/>
</dbReference>
<feature type="compositionally biased region" description="Gly residues" evidence="1">
    <location>
        <begin position="300"/>
        <end position="313"/>
    </location>
</feature>
<dbReference type="InterPro" id="IPR014716">
    <property type="entry name" value="Fibrinogen_a/b/g_C_1"/>
</dbReference>
<feature type="compositionally biased region" description="Low complexity" evidence="1">
    <location>
        <begin position="314"/>
        <end position="326"/>
    </location>
</feature>
<reference evidence="4" key="1">
    <citation type="submission" date="2019-08" db="EMBL/GenBank/DDBJ databases">
        <title>Three high-quality genomes provides insights into domestication of ducks.</title>
        <authorList>
            <person name="Hou Z.C."/>
            <person name="Zhu F."/>
            <person name="Yin Z.T."/>
            <person name="Zhang F."/>
        </authorList>
    </citation>
    <scope>NUCLEOTIDE SEQUENCE [LARGE SCALE GENOMIC DNA]</scope>
</reference>
<proteinExistence type="predicted"/>
<dbReference type="PANTHER" id="PTHR19143:SF31">
    <property type="entry name" value="ANGIOPOIETIN-4"/>
    <property type="match status" value="1"/>
</dbReference>
<dbReference type="PROSITE" id="PS51406">
    <property type="entry name" value="FIBRINOGEN_C_2"/>
    <property type="match status" value="1"/>
</dbReference>
<name>A0A8B9Z9K5_ANAPL</name>
<reference evidence="4" key="3">
    <citation type="submission" date="2025-09" db="UniProtKB">
        <authorList>
            <consortium name="Ensembl"/>
        </authorList>
    </citation>
    <scope>IDENTIFICATION</scope>
</reference>
<dbReference type="InterPro" id="IPR002181">
    <property type="entry name" value="Fibrinogen_a/b/g_C_dom"/>
</dbReference>
<feature type="compositionally biased region" description="Gly residues" evidence="1">
    <location>
        <begin position="240"/>
        <end position="263"/>
    </location>
</feature>
<dbReference type="Ensembl" id="ENSAPLT00020008668.1">
    <property type="protein sequence ID" value="ENSAPLP00020008052.1"/>
    <property type="gene ID" value="ENSAPLG00020005927.1"/>
</dbReference>
<feature type="domain" description="Fibrinogen C-terminal" evidence="3">
    <location>
        <begin position="391"/>
        <end position="573"/>
    </location>
</feature>
<evidence type="ECO:0000259" key="3">
    <source>
        <dbReference type="PROSITE" id="PS51406"/>
    </source>
</evidence>
<feature type="compositionally biased region" description="Basic and acidic residues" evidence="1">
    <location>
        <begin position="226"/>
        <end position="237"/>
    </location>
</feature>
<feature type="chain" id="PRO_5034852955" evidence="2">
    <location>
        <begin position="17"/>
        <end position="574"/>
    </location>
</feature>
<evidence type="ECO:0000313" key="5">
    <source>
        <dbReference type="Proteomes" id="UP000694400"/>
    </source>
</evidence>
<feature type="compositionally biased region" description="Low complexity" evidence="1">
    <location>
        <begin position="368"/>
        <end position="388"/>
    </location>
</feature>
<dbReference type="SUPFAM" id="SSF56496">
    <property type="entry name" value="Fibrinogen C-terminal domain-like"/>
    <property type="match status" value="2"/>
</dbReference>
<accession>A0A8B9Z9K5</accession>
<dbReference type="Gene3D" id="4.10.530.10">
    <property type="entry name" value="Gamma-fibrinogen Carboxyl Terminal Fragment, domain 2"/>
    <property type="match status" value="2"/>
</dbReference>
<evidence type="ECO:0000256" key="1">
    <source>
        <dbReference type="SAM" id="MobiDB-lite"/>
    </source>
</evidence>
<dbReference type="Gene3D" id="3.90.215.10">
    <property type="entry name" value="Gamma Fibrinogen, chain A, domain 1"/>
    <property type="match status" value="1"/>
</dbReference>
<sequence>MRALGLVLAALCAATAQRRVLDGGGRRRFHRVQHGHCSYTFVLPEADPAPCPPSVAPGPSNALLQRDSPAGTAHAARGAAQRLQHLERILENSTQWLLKLESYIQSSVKPEMAQLQQTAVQNQTATMLEIGSSLLNQSAEQTRKLTDVEAQVGGSGMGHSVLPPGPPQGQVLCAQGAAAGGWGPRCPPQRSPCSRAGAEPDVAHRDAAAGELAVHQQAGEAAAGADQRDPQAAEQEQHPGGAGAGDGGEAPGGAGGAALGEGEAAGRGEPAERHHRGLGEVAAGGQRQLQPAPEAAAAAPGGGAGLGAPGGSGQSLAALGRSSSSRTAPSCAGPASTPAGSTPCTSPTSASPERFFVTWRRTAGAGRSSSSVPTAASASRGAGGSTSRVLGTQAGEHWLGNEAVHLLTSRAPYALRVELRDWEGSQVYAHYGKFQLGSERQLYRLSLQDYSGTAGQQSGLALQGTNFSTRDADNDNCLCKCAQMLSGGERGAGAGVPKSPPQNLPGAQPHSTLPPRSLLPQAGGSTPAGLSNLNGIYYPARHNIRKLNGIRWHYFQGPSYSLKGTRMLIRPAGF</sequence>
<feature type="region of interest" description="Disordered" evidence="1">
    <location>
        <begin position="52"/>
        <end position="76"/>
    </location>
</feature>
<keyword evidence="2" id="KW-0732">Signal</keyword>
<feature type="compositionally biased region" description="Low complexity" evidence="1">
    <location>
        <begin position="286"/>
        <end position="299"/>
    </location>
</feature>
<dbReference type="PANTHER" id="PTHR19143">
    <property type="entry name" value="FIBRINOGEN/TENASCIN/ANGIOPOEITIN"/>
    <property type="match status" value="1"/>
</dbReference>
<reference evidence="4" key="2">
    <citation type="submission" date="2025-08" db="UniProtKB">
        <authorList>
            <consortium name="Ensembl"/>
        </authorList>
    </citation>
    <scope>IDENTIFICATION</scope>
</reference>
<dbReference type="GO" id="GO:0030971">
    <property type="term" value="F:receptor tyrosine kinase binding"/>
    <property type="evidence" value="ECO:0007669"/>
    <property type="project" value="TreeGrafter"/>
</dbReference>
<feature type="compositionally biased region" description="Low complexity" evidence="1">
    <location>
        <begin position="216"/>
        <end position="225"/>
    </location>
</feature>
<dbReference type="SMART" id="SM00186">
    <property type="entry name" value="FBG"/>
    <property type="match status" value="1"/>
</dbReference>
<evidence type="ECO:0000256" key="2">
    <source>
        <dbReference type="SAM" id="SignalP"/>
    </source>
</evidence>
<feature type="compositionally biased region" description="Low complexity" evidence="1">
    <location>
        <begin position="334"/>
        <end position="351"/>
    </location>
</feature>
<feature type="signal peptide" evidence="2">
    <location>
        <begin position="1"/>
        <end position="16"/>
    </location>
</feature>
<feature type="region of interest" description="Disordered" evidence="1">
    <location>
        <begin position="490"/>
        <end position="525"/>
    </location>
</feature>
<dbReference type="Pfam" id="PF00147">
    <property type="entry name" value="Fibrinogen_C"/>
    <property type="match status" value="1"/>
</dbReference>
<feature type="region of interest" description="Disordered" evidence="1">
    <location>
        <begin position="178"/>
        <end position="351"/>
    </location>
</feature>
<dbReference type="InterPro" id="IPR036056">
    <property type="entry name" value="Fibrinogen-like_C"/>
</dbReference>
<feature type="region of interest" description="Disordered" evidence="1">
    <location>
        <begin position="363"/>
        <end position="388"/>
    </location>
</feature>
<dbReference type="GO" id="GO:0005615">
    <property type="term" value="C:extracellular space"/>
    <property type="evidence" value="ECO:0007669"/>
    <property type="project" value="TreeGrafter"/>
</dbReference>
<organism evidence="4 5">
    <name type="scientific">Anas platyrhynchos</name>
    <name type="common">Mallard</name>
    <name type="synonym">Anas boschas</name>
    <dbReference type="NCBI Taxonomy" id="8839"/>
    <lineage>
        <taxon>Eukaryota</taxon>
        <taxon>Metazoa</taxon>
        <taxon>Chordata</taxon>
        <taxon>Craniata</taxon>
        <taxon>Vertebrata</taxon>
        <taxon>Euteleostomi</taxon>
        <taxon>Archelosauria</taxon>
        <taxon>Archosauria</taxon>
        <taxon>Dinosauria</taxon>
        <taxon>Saurischia</taxon>
        <taxon>Theropoda</taxon>
        <taxon>Coelurosauria</taxon>
        <taxon>Aves</taxon>
        <taxon>Neognathae</taxon>
        <taxon>Galloanserae</taxon>
        <taxon>Anseriformes</taxon>
        <taxon>Anatidae</taxon>
        <taxon>Anatinae</taxon>
        <taxon>Anas</taxon>
    </lineage>
</organism>
<evidence type="ECO:0000313" key="4">
    <source>
        <dbReference type="Ensembl" id="ENSAPLP00020008052.1"/>
    </source>
</evidence>
<dbReference type="Proteomes" id="UP000694400">
    <property type="component" value="Chromosome 16"/>
</dbReference>
<protein>
    <submittedName>
        <fullName evidence="4">Angiopoietin 4</fullName>
    </submittedName>
</protein>